<dbReference type="GO" id="GO:0007165">
    <property type="term" value="P:signal transduction"/>
    <property type="evidence" value="ECO:0007669"/>
    <property type="project" value="TreeGrafter"/>
</dbReference>
<dbReference type="EMBL" id="JOKH01000011">
    <property type="protein sequence ID" value="KEQ12109.1"/>
    <property type="molecule type" value="Genomic_DNA"/>
</dbReference>
<evidence type="ECO:0000313" key="11">
    <source>
        <dbReference type="Proteomes" id="UP000028073"/>
    </source>
</evidence>
<evidence type="ECO:0000256" key="2">
    <source>
        <dbReference type="ARBA" id="ARBA00001946"/>
    </source>
</evidence>
<dbReference type="Gene3D" id="3.40.190.80">
    <property type="match status" value="1"/>
</dbReference>
<dbReference type="Gene3D" id="3.30.540.10">
    <property type="entry name" value="Fructose-1,6-Bisphosphatase, subunit A, domain 1"/>
    <property type="match status" value="1"/>
</dbReference>
<dbReference type="PRINTS" id="PR00377">
    <property type="entry name" value="IMPHPHTASES"/>
</dbReference>
<dbReference type="STRING" id="1137799.GZ78_28125"/>
<dbReference type="InterPro" id="IPR033942">
    <property type="entry name" value="IMPase"/>
</dbReference>
<proteinExistence type="inferred from homology"/>
<keyword evidence="11" id="KW-1185">Reference proteome</keyword>
<organism evidence="10 11">
    <name type="scientific">Endozoicomonas numazuensis</name>
    <dbReference type="NCBI Taxonomy" id="1137799"/>
    <lineage>
        <taxon>Bacteria</taxon>
        <taxon>Pseudomonadati</taxon>
        <taxon>Pseudomonadota</taxon>
        <taxon>Gammaproteobacteria</taxon>
        <taxon>Oceanospirillales</taxon>
        <taxon>Endozoicomonadaceae</taxon>
        <taxon>Endozoicomonas</taxon>
    </lineage>
</organism>
<comment type="catalytic activity">
    <reaction evidence="1 9">
        <text>a myo-inositol phosphate + H2O = myo-inositol + phosphate</text>
        <dbReference type="Rhea" id="RHEA:24056"/>
        <dbReference type="ChEBI" id="CHEBI:15377"/>
        <dbReference type="ChEBI" id="CHEBI:17268"/>
        <dbReference type="ChEBI" id="CHEBI:43474"/>
        <dbReference type="ChEBI" id="CHEBI:84139"/>
        <dbReference type="EC" id="3.1.3.25"/>
    </reaction>
</comment>
<dbReference type="InterPro" id="IPR020550">
    <property type="entry name" value="Inositol_monophosphatase_CS"/>
</dbReference>
<dbReference type="GO" id="GO:0031564">
    <property type="term" value="P:transcription antitermination"/>
    <property type="evidence" value="ECO:0007669"/>
    <property type="project" value="UniProtKB-KW"/>
</dbReference>
<evidence type="ECO:0000313" key="10">
    <source>
        <dbReference type="EMBL" id="KEQ12109.1"/>
    </source>
</evidence>
<dbReference type="InterPro" id="IPR020583">
    <property type="entry name" value="Inositol_monoP_metal-BS"/>
</dbReference>
<dbReference type="PROSITE" id="PS00629">
    <property type="entry name" value="IMP_1"/>
    <property type="match status" value="1"/>
</dbReference>
<dbReference type="GO" id="GO:0006020">
    <property type="term" value="P:inositol metabolic process"/>
    <property type="evidence" value="ECO:0007669"/>
    <property type="project" value="TreeGrafter"/>
</dbReference>
<keyword evidence="5 9" id="KW-0378">Hydrolase</keyword>
<evidence type="ECO:0000256" key="6">
    <source>
        <dbReference type="ARBA" id="ARBA00022814"/>
    </source>
</evidence>
<keyword evidence="6" id="KW-0889">Transcription antitermination</keyword>
<evidence type="ECO:0000256" key="8">
    <source>
        <dbReference type="PIRSR" id="PIRSR600760-2"/>
    </source>
</evidence>
<comment type="caution">
    <text evidence="10">The sequence shown here is derived from an EMBL/GenBank/DDBJ whole genome shotgun (WGS) entry which is preliminary data.</text>
</comment>
<dbReference type="PRINTS" id="PR01959">
    <property type="entry name" value="SBIMPHPHTASE"/>
</dbReference>
<dbReference type="OrthoDB" id="9785695at2"/>
<name>A0A081N0Y6_9GAMM</name>
<dbReference type="CDD" id="cd01639">
    <property type="entry name" value="IMPase"/>
    <property type="match status" value="1"/>
</dbReference>
<dbReference type="PANTHER" id="PTHR20854">
    <property type="entry name" value="INOSITOL MONOPHOSPHATASE"/>
    <property type="match status" value="1"/>
</dbReference>
<dbReference type="PROSITE" id="PS00630">
    <property type="entry name" value="IMP_2"/>
    <property type="match status" value="1"/>
</dbReference>
<dbReference type="eggNOG" id="COG0483">
    <property type="taxonomic scope" value="Bacteria"/>
</dbReference>
<keyword evidence="6" id="KW-0805">Transcription regulation</keyword>
<dbReference type="SUPFAM" id="SSF56655">
    <property type="entry name" value="Carbohydrate phosphatase"/>
    <property type="match status" value="1"/>
</dbReference>
<dbReference type="GO" id="GO:0046872">
    <property type="term" value="F:metal ion binding"/>
    <property type="evidence" value="ECO:0007669"/>
    <property type="project" value="UniProtKB-KW"/>
</dbReference>
<evidence type="ECO:0000256" key="5">
    <source>
        <dbReference type="ARBA" id="ARBA00022801"/>
    </source>
</evidence>
<feature type="binding site" evidence="8">
    <location>
        <position position="67"/>
    </location>
    <ligand>
        <name>Mg(2+)</name>
        <dbReference type="ChEBI" id="CHEBI:18420"/>
        <label>1</label>
        <note>catalytic</note>
    </ligand>
</feature>
<dbReference type="GO" id="GO:0008934">
    <property type="term" value="F:inositol monophosphate 1-phosphatase activity"/>
    <property type="evidence" value="ECO:0007669"/>
    <property type="project" value="InterPro"/>
</dbReference>
<keyword evidence="4 8" id="KW-0479">Metal-binding</keyword>
<evidence type="ECO:0000256" key="3">
    <source>
        <dbReference type="ARBA" id="ARBA00009759"/>
    </source>
</evidence>
<protein>
    <recommendedName>
        <fullName evidence="9">Inositol-1-monophosphatase</fullName>
        <ecNumber evidence="9">3.1.3.25</ecNumber>
    </recommendedName>
</protein>
<accession>A0A081N0Y6</accession>
<sequence>MQPMVNMALRAARSAAEIILHAHQDLESLKVQAKDRNDFVTEVDRASEKTIIGALMKAYPDHGFYGEESGMTEGKGDGKDYLWIIDPLDGTTNFIRGIPTFAISIACQYRGRIEHAVVLDPIHDEAFCASRGQGATLNSKRIRVSGRKSLEGALIGTGIPFSGSNLNYVDGYLNMMRSLLGDTAGIRRAGAAALDLAYVACGRLDAFWEFGLQKYDMAAGSLLIQEAGGLCSDFNGGHDFLDKGQIVAANPRCFKEVLQRIRPFANENMGR</sequence>
<evidence type="ECO:0000256" key="4">
    <source>
        <dbReference type="ARBA" id="ARBA00022723"/>
    </source>
</evidence>
<evidence type="ECO:0000256" key="1">
    <source>
        <dbReference type="ARBA" id="ARBA00001033"/>
    </source>
</evidence>
<dbReference type="GO" id="GO:0046854">
    <property type="term" value="P:phosphatidylinositol phosphate biosynthetic process"/>
    <property type="evidence" value="ECO:0007669"/>
    <property type="project" value="InterPro"/>
</dbReference>
<dbReference type="PANTHER" id="PTHR20854:SF4">
    <property type="entry name" value="INOSITOL-1-MONOPHOSPHATASE-RELATED"/>
    <property type="match status" value="1"/>
</dbReference>
<dbReference type="InterPro" id="IPR022337">
    <property type="entry name" value="Inositol_monophosphatase_SuhB"/>
</dbReference>
<keyword evidence="6" id="KW-0804">Transcription</keyword>
<dbReference type="Proteomes" id="UP000028073">
    <property type="component" value="Unassembled WGS sequence"/>
</dbReference>
<dbReference type="EC" id="3.1.3.25" evidence="9"/>
<dbReference type="InterPro" id="IPR000760">
    <property type="entry name" value="Inositol_monophosphatase-like"/>
</dbReference>
<dbReference type="AlphaFoldDB" id="A0A081N0Y6"/>
<feature type="binding site" evidence="8">
    <location>
        <position position="86"/>
    </location>
    <ligand>
        <name>Mg(2+)</name>
        <dbReference type="ChEBI" id="CHEBI:18420"/>
        <label>1</label>
        <note>catalytic</note>
    </ligand>
</feature>
<feature type="binding site" evidence="8">
    <location>
        <position position="88"/>
    </location>
    <ligand>
        <name>Mg(2+)</name>
        <dbReference type="ChEBI" id="CHEBI:18420"/>
        <label>1</label>
        <note>catalytic</note>
    </ligand>
</feature>
<gene>
    <name evidence="10" type="ORF">GZ78_28125</name>
</gene>
<evidence type="ECO:0000256" key="9">
    <source>
        <dbReference type="RuleBase" id="RU364068"/>
    </source>
</evidence>
<keyword evidence="7 8" id="KW-0460">Magnesium</keyword>
<reference evidence="10 11" key="1">
    <citation type="submission" date="2014-06" db="EMBL/GenBank/DDBJ databases">
        <title>Whole Genome Sequences of Three Symbiotic Endozoicomonas Bacteria.</title>
        <authorList>
            <person name="Neave M.J."/>
            <person name="Apprill A."/>
            <person name="Voolstra C.R."/>
        </authorList>
    </citation>
    <scope>NUCLEOTIDE SEQUENCE [LARGE SCALE GENOMIC DNA]</scope>
    <source>
        <strain evidence="10 11">DSM 25634</strain>
    </source>
</reference>
<feature type="binding site" evidence="8">
    <location>
        <position position="89"/>
    </location>
    <ligand>
        <name>Mg(2+)</name>
        <dbReference type="ChEBI" id="CHEBI:18420"/>
        <label>1</label>
        <note>catalytic</note>
    </ligand>
</feature>
<feature type="binding site" evidence="8">
    <location>
        <position position="216"/>
    </location>
    <ligand>
        <name>Mg(2+)</name>
        <dbReference type="ChEBI" id="CHEBI:18420"/>
        <label>1</label>
        <note>catalytic</note>
    </ligand>
</feature>
<comment type="cofactor">
    <cofactor evidence="2 8 9">
        <name>Mg(2+)</name>
        <dbReference type="ChEBI" id="CHEBI:18420"/>
    </cofactor>
</comment>
<dbReference type="RefSeq" id="WP_034842988.1">
    <property type="nucleotide sequence ID" value="NZ_JOKH01000011.1"/>
</dbReference>
<dbReference type="Pfam" id="PF00459">
    <property type="entry name" value="Inositol_P"/>
    <property type="match status" value="1"/>
</dbReference>
<comment type="similarity">
    <text evidence="3 9">Belongs to the inositol monophosphatase superfamily.</text>
</comment>
<evidence type="ECO:0000256" key="7">
    <source>
        <dbReference type="ARBA" id="ARBA00022842"/>
    </source>
</evidence>
<dbReference type="FunFam" id="3.30.540.10:FF:000003">
    <property type="entry name" value="Inositol-1-monophosphatase"/>
    <property type="match status" value="1"/>
</dbReference>